<organism evidence="1 2">
    <name type="scientific">Candidatus Sulfurimonas baltica</name>
    <dbReference type="NCBI Taxonomy" id="2740404"/>
    <lineage>
        <taxon>Bacteria</taxon>
        <taxon>Pseudomonadati</taxon>
        <taxon>Campylobacterota</taxon>
        <taxon>Epsilonproteobacteria</taxon>
        <taxon>Campylobacterales</taxon>
        <taxon>Sulfurimonadaceae</taxon>
        <taxon>Sulfurimonas</taxon>
    </lineage>
</organism>
<name>A0A7S7LY15_9BACT</name>
<gene>
    <name evidence="1" type="ORF">HUE88_06340</name>
</gene>
<dbReference type="Proteomes" id="UP000593994">
    <property type="component" value="Chromosome"/>
</dbReference>
<sequence>MSYFTPLFLATLFFSTALFSSQYPYRKYEHVKKFYSEICLDAIEIGIKHQIPPAAIMAIAGLESGYGRGYVSQITGNILSLGAFSGDKELPSLYLPYSKLSKTIVYDKKIIKNHSENDLLWKKRAKSLKRDYRPYPYAGTAKKLELLKYDKKLKQKAYRECLNDFASRWIVRKSKVKVFRDARVWLNKKVLNNGISILFDPAVNEKFIDIIGGHPHSFNYRKAWPKKAKYIMKKTGLVELTTDIFNEKNDFNKVWSNK</sequence>
<dbReference type="EMBL" id="CP054492">
    <property type="protein sequence ID" value="QOY53451.1"/>
    <property type="molecule type" value="Genomic_DNA"/>
</dbReference>
<reference evidence="1 2" key="1">
    <citation type="submission" date="2020-05" db="EMBL/GenBank/DDBJ databases">
        <title>Sulfurimonas marisnigri, sp. nov., and Sulfurimonas baltica, sp. nov., manganese oxide reducing chemolithoautotrophs of the class Epsilonproteobacteria isolated from the pelagic redoxclines of the Black and Baltic Seas and emended description of the genus Sulfurimonas.</title>
        <authorList>
            <person name="Henkel J.V."/>
            <person name="Laudan C."/>
            <person name="Werner J."/>
            <person name="Neu T."/>
            <person name="Plewe S."/>
            <person name="Sproer C."/>
            <person name="Bunk B."/>
            <person name="Schulz-Vogt H.N."/>
        </authorList>
    </citation>
    <scope>NUCLEOTIDE SEQUENCE [LARGE SCALE GENOMIC DNA]</scope>
    <source>
        <strain evidence="1 2">GD2</strain>
    </source>
</reference>
<keyword evidence="2" id="KW-1185">Reference proteome</keyword>
<dbReference type="KEGG" id="sbal:HUE88_06340"/>
<evidence type="ECO:0000313" key="1">
    <source>
        <dbReference type="EMBL" id="QOY53451.1"/>
    </source>
</evidence>
<dbReference type="Gene3D" id="1.10.530.10">
    <property type="match status" value="1"/>
</dbReference>
<evidence type="ECO:0000313" key="2">
    <source>
        <dbReference type="Proteomes" id="UP000593994"/>
    </source>
</evidence>
<protein>
    <submittedName>
        <fullName evidence="1">Glucosaminidase domain-containing protein</fullName>
    </submittedName>
</protein>
<dbReference type="AlphaFoldDB" id="A0A7S7LY15"/>
<proteinExistence type="predicted"/>
<accession>A0A7S7LY15</accession>